<evidence type="ECO:0000313" key="1">
    <source>
        <dbReference type="EMBL" id="VVV86190.1"/>
    </source>
</evidence>
<gene>
    <name evidence="1" type="ORF">NYM_LOCUS10376</name>
</gene>
<proteinExistence type="predicted"/>
<organism evidence="1">
    <name type="scientific">Nymphaea colorata</name>
    <name type="common">pocket water lily</name>
    <dbReference type="NCBI Taxonomy" id="210225"/>
    <lineage>
        <taxon>Eukaryota</taxon>
        <taxon>Viridiplantae</taxon>
        <taxon>Streptophyta</taxon>
        <taxon>Embryophyta</taxon>
        <taxon>Tracheophyta</taxon>
        <taxon>Spermatophyta</taxon>
        <taxon>Magnoliopsida</taxon>
        <taxon>Nymphaeales</taxon>
        <taxon>Nymphaeaceae</taxon>
        <taxon>Nymphaea</taxon>
    </lineage>
</organism>
<dbReference type="GO" id="GO:0008168">
    <property type="term" value="F:methyltransferase activity"/>
    <property type="evidence" value="ECO:0007669"/>
    <property type="project" value="InterPro"/>
</dbReference>
<name>A0A5K0Z9X7_9MAGN</name>
<dbReference type="SUPFAM" id="SSF53335">
    <property type="entry name" value="S-adenosyl-L-methionine-dependent methyltransferases"/>
    <property type="match status" value="1"/>
</dbReference>
<dbReference type="AlphaFoldDB" id="A0A5K0Z9X7"/>
<dbReference type="InterPro" id="IPR005299">
    <property type="entry name" value="MeTrfase_7"/>
</dbReference>
<dbReference type="Gene3D" id="3.40.50.150">
    <property type="entry name" value="Vaccinia Virus protein VP39"/>
    <property type="match status" value="1"/>
</dbReference>
<dbReference type="InterPro" id="IPR029063">
    <property type="entry name" value="SAM-dependent_MTases_sf"/>
</dbReference>
<dbReference type="Pfam" id="PF03492">
    <property type="entry name" value="Methyltransf_7"/>
    <property type="match status" value="1"/>
</dbReference>
<dbReference type="Gramene" id="NC13G0302010.1">
    <property type="protein sequence ID" value="NC13G0302010.1:cds"/>
    <property type="gene ID" value="NC13G0302010"/>
</dbReference>
<sequence length="99" mass="11057">MCCISAELYSLENLSHWHSKAPGGAGNKGRVHCYGGGWDDLNAYIPEFKSDAMAFVSARTEELVTGGLLILQFLCRHEWMATDVASYDLWTEYLGPILR</sequence>
<reference evidence="1" key="1">
    <citation type="submission" date="2019-09" db="EMBL/GenBank/DDBJ databases">
        <authorList>
            <person name="Zhang L."/>
        </authorList>
    </citation>
    <scope>NUCLEOTIDE SEQUENCE</scope>
</reference>
<accession>A0A5K0Z9X7</accession>
<protein>
    <submittedName>
        <fullName evidence="1">Uncharacterized protein</fullName>
    </submittedName>
</protein>
<dbReference type="EMBL" id="LR721778">
    <property type="protein sequence ID" value="VVV86190.1"/>
    <property type="molecule type" value="Genomic_DNA"/>
</dbReference>